<feature type="region of interest" description="Disordered" evidence="1">
    <location>
        <begin position="68"/>
        <end position="102"/>
    </location>
</feature>
<feature type="chain" id="PRO_5007805547" evidence="2">
    <location>
        <begin position="28"/>
        <end position="516"/>
    </location>
</feature>
<name>A0A135V2A6_9PEZI</name>
<feature type="compositionally biased region" description="Low complexity" evidence="1">
    <location>
        <begin position="189"/>
        <end position="222"/>
    </location>
</feature>
<dbReference type="AlphaFoldDB" id="A0A135V2A6"/>
<protein>
    <submittedName>
        <fullName evidence="3">Uncharacterized protein</fullName>
    </submittedName>
</protein>
<keyword evidence="2" id="KW-0732">Signal</keyword>
<feature type="compositionally biased region" description="Polar residues" evidence="1">
    <location>
        <begin position="71"/>
        <end position="80"/>
    </location>
</feature>
<keyword evidence="4" id="KW-1185">Reference proteome</keyword>
<evidence type="ECO:0000313" key="4">
    <source>
        <dbReference type="Proteomes" id="UP000070121"/>
    </source>
</evidence>
<comment type="caution">
    <text evidence="3">The sequence shown here is derived from an EMBL/GenBank/DDBJ whole genome shotgun (WGS) entry which is preliminary data.</text>
</comment>
<feature type="compositionally biased region" description="Polar residues" evidence="1">
    <location>
        <begin position="398"/>
        <end position="417"/>
    </location>
</feature>
<dbReference type="Proteomes" id="UP000070121">
    <property type="component" value="Unassembled WGS sequence"/>
</dbReference>
<reference evidence="3 4" key="1">
    <citation type="submission" date="2014-02" db="EMBL/GenBank/DDBJ databases">
        <title>The genome sequence of Colletotrichum salicis CBS 607.94.</title>
        <authorList>
            <person name="Baroncelli R."/>
            <person name="Thon M.R."/>
        </authorList>
    </citation>
    <scope>NUCLEOTIDE SEQUENCE [LARGE SCALE GENOMIC DNA]</scope>
    <source>
        <strain evidence="3 4">CBS 607.94</strain>
    </source>
</reference>
<feature type="signal peptide" evidence="2">
    <location>
        <begin position="1"/>
        <end position="27"/>
    </location>
</feature>
<organism evidence="3 4">
    <name type="scientific">Colletotrichum salicis</name>
    <dbReference type="NCBI Taxonomy" id="1209931"/>
    <lineage>
        <taxon>Eukaryota</taxon>
        <taxon>Fungi</taxon>
        <taxon>Dikarya</taxon>
        <taxon>Ascomycota</taxon>
        <taxon>Pezizomycotina</taxon>
        <taxon>Sordariomycetes</taxon>
        <taxon>Hypocreomycetidae</taxon>
        <taxon>Glomerellales</taxon>
        <taxon>Glomerellaceae</taxon>
        <taxon>Colletotrichum</taxon>
        <taxon>Colletotrichum acutatum species complex</taxon>
    </lineage>
</organism>
<evidence type="ECO:0000256" key="1">
    <source>
        <dbReference type="SAM" id="MobiDB-lite"/>
    </source>
</evidence>
<dbReference type="OrthoDB" id="10571440at2759"/>
<proteinExistence type="predicted"/>
<evidence type="ECO:0000256" key="2">
    <source>
        <dbReference type="SAM" id="SignalP"/>
    </source>
</evidence>
<feature type="region of interest" description="Disordered" evidence="1">
    <location>
        <begin position="187"/>
        <end position="257"/>
    </location>
</feature>
<dbReference type="EMBL" id="JFFI01000607">
    <property type="protein sequence ID" value="KXH66741.1"/>
    <property type="molecule type" value="Genomic_DNA"/>
</dbReference>
<sequence>MHTPAKRALNLTLTLTFYLTPRSPTQAALWQTRKKHMEDSHLPPILFGGTFPVSKLLYQGYRARPLPIFSRPQSPINSHTSKTRDDDDTTDDDTTDDDTTGDYLRLYLGGQPRLEPGGGVNPYFVPGVHPSTSSITFTPSLHNFTPFTLHPSPFILPLSPTHPCPPHSQARRRVSTLLQISPRADPSLRRSIISSPPSLPHSSYPSSVATFGSGSGSDSTSTYLTHVDVKSSKVGKNQRKENPPSATTRAHQPTHPPTHLAFQYPYWAFFRTKAKVNHAPLPHEHRSISTHHHPASYLPYIQSTEYSHTSHPTLPQPQPVESCAGCTYLPVYQIPSLLLRVSAAPTNASPNSSPPHSAYCSTALSRFFCVAAPASHGLLHPASQIRQESVAFSGLPSAISSSQVPTSTPGQIQTHANPDQRRRTPYAIRKEEPFDIPSSSSTPPNLWPPPSPRCTEYLPSHTPTALFAAFGPGPIHTPSSWACPPLSYLRSRRYGLARPELKRRAQPSHYLLSALF</sequence>
<accession>A0A135V2A6</accession>
<feature type="compositionally biased region" description="Acidic residues" evidence="1">
    <location>
        <begin position="86"/>
        <end position="100"/>
    </location>
</feature>
<evidence type="ECO:0000313" key="3">
    <source>
        <dbReference type="EMBL" id="KXH66741.1"/>
    </source>
</evidence>
<gene>
    <name evidence="3" type="ORF">CSAL01_10452</name>
</gene>
<feature type="region of interest" description="Disordered" evidence="1">
    <location>
        <begin position="398"/>
        <end position="425"/>
    </location>
</feature>